<protein>
    <submittedName>
        <fullName evidence="1">Uncharacterized protein</fullName>
    </submittedName>
</protein>
<dbReference type="EMBL" id="JBJXBP010000001">
    <property type="protein sequence ID" value="KAL3849800.1"/>
    <property type="molecule type" value="Genomic_DNA"/>
</dbReference>
<evidence type="ECO:0000313" key="1">
    <source>
        <dbReference type="EMBL" id="KAL3849800.1"/>
    </source>
</evidence>
<keyword evidence="2" id="KW-1185">Reference proteome</keyword>
<accession>A0ABD3UK86</accession>
<dbReference type="AlphaFoldDB" id="A0ABD3UK86"/>
<name>A0ABD3UK86_9LAMI</name>
<sequence length="119" mass="13888">MSPSLEWGFCGVGVDQSHCQAIRVYENVIIDCHKSWIFMTILRMKNKLFLLRVKYNPLVYLLMRTNDSSKITPNHRQTKLFSIPRNTELIKYLKHCLRVDNTATVSAILLQFKHCGAYI</sequence>
<evidence type="ECO:0000313" key="2">
    <source>
        <dbReference type="Proteomes" id="UP001634393"/>
    </source>
</evidence>
<organism evidence="1 2">
    <name type="scientific">Penstemon smallii</name>
    <dbReference type="NCBI Taxonomy" id="265156"/>
    <lineage>
        <taxon>Eukaryota</taxon>
        <taxon>Viridiplantae</taxon>
        <taxon>Streptophyta</taxon>
        <taxon>Embryophyta</taxon>
        <taxon>Tracheophyta</taxon>
        <taxon>Spermatophyta</taxon>
        <taxon>Magnoliopsida</taxon>
        <taxon>eudicotyledons</taxon>
        <taxon>Gunneridae</taxon>
        <taxon>Pentapetalae</taxon>
        <taxon>asterids</taxon>
        <taxon>lamiids</taxon>
        <taxon>Lamiales</taxon>
        <taxon>Plantaginaceae</taxon>
        <taxon>Cheloneae</taxon>
        <taxon>Penstemon</taxon>
    </lineage>
</organism>
<dbReference type="Proteomes" id="UP001634393">
    <property type="component" value="Unassembled WGS sequence"/>
</dbReference>
<gene>
    <name evidence="1" type="ORF">ACJIZ3_011682</name>
</gene>
<proteinExistence type="predicted"/>
<comment type="caution">
    <text evidence="1">The sequence shown here is derived from an EMBL/GenBank/DDBJ whole genome shotgun (WGS) entry which is preliminary data.</text>
</comment>
<reference evidence="1 2" key="1">
    <citation type="submission" date="2024-12" db="EMBL/GenBank/DDBJ databases">
        <title>The unique morphological basis and parallel evolutionary history of personate flowers in Penstemon.</title>
        <authorList>
            <person name="Depatie T.H."/>
            <person name="Wessinger C.A."/>
        </authorList>
    </citation>
    <scope>NUCLEOTIDE SEQUENCE [LARGE SCALE GENOMIC DNA]</scope>
    <source>
        <strain evidence="1">WTNN_2</strain>
        <tissue evidence="1">Leaf</tissue>
    </source>
</reference>